<dbReference type="PANTHER" id="PTHR24421">
    <property type="entry name" value="NITRATE/NITRITE SENSOR PROTEIN NARX-RELATED"/>
    <property type="match status" value="1"/>
</dbReference>
<protein>
    <recommendedName>
        <fullName evidence="5">Signal transduction histidine kinase subgroup 3 dimerisation and phosphoacceptor domain-containing protein</fullName>
    </recommendedName>
</protein>
<dbReference type="EMBL" id="CP046172">
    <property type="protein sequence ID" value="QIS09683.1"/>
    <property type="molecule type" value="Genomic_DNA"/>
</dbReference>
<feature type="transmembrane region" description="Helical" evidence="4">
    <location>
        <begin position="58"/>
        <end position="83"/>
    </location>
</feature>
<dbReference type="Gene3D" id="1.20.5.1930">
    <property type="match status" value="1"/>
</dbReference>
<dbReference type="Pfam" id="PF07730">
    <property type="entry name" value="HisKA_3"/>
    <property type="match status" value="1"/>
</dbReference>
<evidence type="ECO:0000259" key="5">
    <source>
        <dbReference type="Pfam" id="PF07730"/>
    </source>
</evidence>
<keyword evidence="4" id="KW-0472">Membrane</keyword>
<sequence>MSFLPRCTGYLFLILITVSVSMNGAGAVPAICCAAQAVLLVLAQRRSGGRAWILPIQLLVTYLPFALSTGAVNLDGLLAATVLWCLPLRWARFGFLLVVAVSGGIHGGRHDYLYAAVTTAAIGLVVYVLLRLPILIDELRSSRHELAELTLARERLEATQRLRAALGDRLTSVIDLLQRARAAADPLRARDAVGAAASATREIIGTVRQTAIRQGALTRLPPDSATSRLAPQLTLVALVVGLAGWTVIEAVEIGRPYWPTVLGGATMSILLLGQLFWPRWARRLLLVQAAATLAPLPWVGSWSVWLMLLAVSALLSLSGMRAAIAVAGLFALRAAYSVPTSGLSGHGNWIIPAAEATLVLYGLARFRQLSVRLNEARAALVRMTLQVERLRIARDIHDLLGLTLSVLALKSDLVAELVVRDQDRAIAELDQALRIAANARTEAIALVDDNTARSLRHELRLAAQALAAACGDVDVAYDEDLPERAGAVLAPVVREAVTNVLRHSAATRVAIECRRHDGQLRLRIHNNGATGEPDSDGQGLRNMRARVTGAGGSFAASGTGDEFLLTALIPC</sequence>
<dbReference type="InterPro" id="IPR011712">
    <property type="entry name" value="Sig_transdc_His_kin_sub3_dim/P"/>
</dbReference>
<dbReference type="GO" id="GO:0016020">
    <property type="term" value="C:membrane"/>
    <property type="evidence" value="ECO:0007669"/>
    <property type="project" value="InterPro"/>
</dbReference>
<dbReference type="InterPro" id="IPR050482">
    <property type="entry name" value="Sensor_HK_TwoCompSys"/>
</dbReference>
<accession>A0A6G9Y9F9</accession>
<dbReference type="KEGG" id="nah:F5544_08910"/>
<feature type="transmembrane region" description="Helical" evidence="4">
    <location>
        <begin position="306"/>
        <end position="332"/>
    </location>
</feature>
<feature type="transmembrane region" description="Helical" evidence="4">
    <location>
        <begin position="284"/>
        <end position="300"/>
    </location>
</feature>
<evidence type="ECO:0000256" key="1">
    <source>
        <dbReference type="ARBA" id="ARBA00022679"/>
    </source>
</evidence>
<dbReference type="PANTHER" id="PTHR24421:SF63">
    <property type="entry name" value="SENSOR HISTIDINE KINASE DESK"/>
    <property type="match status" value="1"/>
</dbReference>
<keyword evidence="3" id="KW-0902">Two-component regulatory system</keyword>
<feature type="transmembrane region" description="Helical" evidence="4">
    <location>
        <begin position="229"/>
        <end position="251"/>
    </location>
</feature>
<feature type="domain" description="Signal transduction histidine kinase subgroup 3 dimerisation and phosphoacceptor" evidence="5">
    <location>
        <begin position="388"/>
        <end position="448"/>
    </location>
</feature>
<keyword evidence="4" id="KW-0812">Transmembrane</keyword>
<evidence type="ECO:0000313" key="7">
    <source>
        <dbReference type="Proteomes" id="UP000503540"/>
    </source>
</evidence>
<gene>
    <name evidence="6" type="ORF">F5544_08910</name>
</gene>
<dbReference type="CDD" id="cd16917">
    <property type="entry name" value="HATPase_UhpB-NarQ-NarX-like"/>
    <property type="match status" value="1"/>
</dbReference>
<evidence type="ECO:0000313" key="6">
    <source>
        <dbReference type="EMBL" id="QIS09683.1"/>
    </source>
</evidence>
<reference evidence="6 7" key="1">
    <citation type="journal article" date="2019" name="ACS Chem. Biol.">
        <title>Identification and Mobilization of a Cryptic Antibiotic Biosynthesis Gene Locus from a Human-Pathogenic Nocardia Isolate.</title>
        <authorList>
            <person name="Herisse M."/>
            <person name="Ishida K."/>
            <person name="Porter J.L."/>
            <person name="Howden B."/>
            <person name="Hertweck C."/>
            <person name="Stinear T.P."/>
            <person name="Pidot S.J."/>
        </authorList>
    </citation>
    <scope>NUCLEOTIDE SEQUENCE [LARGE SCALE GENOMIC DNA]</scope>
    <source>
        <strain evidence="6 7">AUSMDU00012717</strain>
    </source>
</reference>
<dbReference type="InterPro" id="IPR036890">
    <property type="entry name" value="HATPase_C_sf"/>
</dbReference>
<name>A0A6G9Y9F9_9NOCA</name>
<keyword evidence="4" id="KW-1133">Transmembrane helix</keyword>
<keyword evidence="1" id="KW-0808">Transferase</keyword>
<feature type="transmembrane region" description="Helical" evidence="4">
    <location>
        <begin position="257"/>
        <end position="277"/>
    </location>
</feature>
<evidence type="ECO:0000256" key="2">
    <source>
        <dbReference type="ARBA" id="ARBA00022777"/>
    </source>
</evidence>
<organism evidence="6 7">
    <name type="scientific">Nocardia arthritidis</name>
    <dbReference type="NCBI Taxonomy" id="228602"/>
    <lineage>
        <taxon>Bacteria</taxon>
        <taxon>Bacillati</taxon>
        <taxon>Actinomycetota</taxon>
        <taxon>Actinomycetes</taxon>
        <taxon>Mycobacteriales</taxon>
        <taxon>Nocardiaceae</taxon>
        <taxon>Nocardia</taxon>
    </lineage>
</organism>
<dbReference type="GO" id="GO:0046983">
    <property type="term" value="F:protein dimerization activity"/>
    <property type="evidence" value="ECO:0007669"/>
    <property type="project" value="InterPro"/>
</dbReference>
<dbReference type="Proteomes" id="UP000503540">
    <property type="component" value="Chromosome"/>
</dbReference>
<keyword evidence="2" id="KW-0418">Kinase</keyword>
<dbReference type="AlphaFoldDB" id="A0A6G9Y9F9"/>
<keyword evidence="7" id="KW-1185">Reference proteome</keyword>
<feature type="transmembrane region" description="Helical" evidence="4">
    <location>
        <begin position="90"/>
        <end position="106"/>
    </location>
</feature>
<proteinExistence type="predicted"/>
<evidence type="ECO:0000256" key="3">
    <source>
        <dbReference type="ARBA" id="ARBA00023012"/>
    </source>
</evidence>
<dbReference type="SUPFAM" id="SSF55874">
    <property type="entry name" value="ATPase domain of HSP90 chaperone/DNA topoisomerase II/histidine kinase"/>
    <property type="match status" value="1"/>
</dbReference>
<dbReference type="Gene3D" id="3.30.565.10">
    <property type="entry name" value="Histidine kinase-like ATPase, C-terminal domain"/>
    <property type="match status" value="1"/>
</dbReference>
<evidence type="ECO:0000256" key="4">
    <source>
        <dbReference type="SAM" id="Phobius"/>
    </source>
</evidence>
<feature type="transmembrane region" description="Helical" evidence="4">
    <location>
        <begin position="112"/>
        <end position="130"/>
    </location>
</feature>
<dbReference type="GO" id="GO:0000155">
    <property type="term" value="F:phosphorelay sensor kinase activity"/>
    <property type="evidence" value="ECO:0007669"/>
    <property type="project" value="InterPro"/>
</dbReference>
<dbReference type="RefSeq" id="WP_167472756.1">
    <property type="nucleotide sequence ID" value="NZ_CP046172.1"/>
</dbReference>